<evidence type="ECO:0000256" key="1">
    <source>
        <dbReference type="ARBA" id="ARBA00004141"/>
    </source>
</evidence>
<evidence type="ECO:0000313" key="7">
    <source>
        <dbReference type="EMBL" id="KAK8496511.1"/>
    </source>
</evidence>
<evidence type="ECO:0000256" key="6">
    <source>
        <dbReference type="SAM" id="Phobius"/>
    </source>
</evidence>
<evidence type="ECO:0000313" key="8">
    <source>
        <dbReference type="Proteomes" id="UP001472677"/>
    </source>
</evidence>
<dbReference type="PANTHER" id="PTHR23515">
    <property type="entry name" value="HIGH-AFFINITY NITRATE TRANSPORTER 2.3"/>
    <property type="match status" value="1"/>
</dbReference>
<keyword evidence="3 6" id="KW-1133">Transmembrane helix</keyword>
<dbReference type="EMBL" id="JBBPBM010000367">
    <property type="protein sequence ID" value="KAK8496511.1"/>
    <property type="molecule type" value="Genomic_DNA"/>
</dbReference>
<keyword evidence="8" id="KW-1185">Reference proteome</keyword>
<keyword evidence="2 6" id="KW-0812">Transmembrane</keyword>
<feature type="transmembrane region" description="Helical" evidence="6">
    <location>
        <begin position="35"/>
        <end position="56"/>
    </location>
</feature>
<comment type="subcellular location">
    <subcellularLocation>
        <location evidence="1">Membrane</location>
        <topology evidence="1">Multi-pass membrane protein</topology>
    </subcellularLocation>
</comment>
<dbReference type="Proteomes" id="UP001472677">
    <property type="component" value="Unassembled WGS sequence"/>
</dbReference>
<evidence type="ECO:0000256" key="5">
    <source>
        <dbReference type="SAM" id="MobiDB-lite"/>
    </source>
</evidence>
<accession>A0ABR2AR94</accession>
<gene>
    <name evidence="7" type="ORF">V6N12_020121</name>
</gene>
<reference evidence="7 8" key="1">
    <citation type="journal article" date="2024" name="G3 (Bethesda)">
        <title>Genome assembly of Hibiscus sabdariffa L. provides insights into metabolisms of medicinal natural products.</title>
        <authorList>
            <person name="Kim T."/>
        </authorList>
    </citation>
    <scope>NUCLEOTIDE SEQUENCE [LARGE SCALE GENOMIC DNA]</scope>
    <source>
        <strain evidence="7">TK-2024</strain>
        <tissue evidence="7">Old leaves</tissue>
    </source>
</reference>
<protein>
    <submittedName>
        <fullName evidence="7">Uncharacterized protein</fullName>
    </submittedName>
</protein>
<feature type="compositionally biased region" description="Basic and acidic residues" evidence="5">
    <location>
        <begin position="113"/>
        <end position="123"/>
    </location>
</feature>
<organism evidence="7 8">
    <name type="scientific">Hibiscus sabdariffa</name>
    <name type="common">roselle</name>
    <dbReference type="NCBI Taxonomy" id="183260"/>
    <lineage>
        <taxon>Eukaryota</taxon>
        <taxon>Viridiplantae</taxon>
        <taxon>Streptophyta</taxon>
        <taxon>Embryophyta</taxon>
        <taxon>Tracheophyta</taxon>
        <taxon>Spermatophyta</taxon>
        <taxon>Magnoliopsida</taxon>
        <taxon>eudicotyledons</taxon>
        <taxon>Gunneridae</taxon>
        <taxon>Pentapetalae</taxon>
        <taxon>rosids</taxon>
        <taxon>malvids</taxon>
        <taxon>Malvales</taxon>
        <taxon>Malvaceae</taxon>
        <taxon>Malvoideae</taxon>
        <taxon>Hibiscus</taxon>
    </lineage>
</organism>
<keyword evidence="4 6" id="KW-0472">Membrane</keyword>
<feature type="transmembrane region" description="Helical" evidence="6">
    <location>
        <begin position="6"/>
        <end position="23"/>
    </location>
</feature>
<proteinExistence type="predicted"/>
<evidence type="ECO:0000256" key="3">
    <source>
        <dbReference type="ARBA" id="ARBA00022989"/>
    </source>
</evidence>
<name>A0ABR2AR94_9ROSI</name>
<feature type="region of interest" description="Disordered" evidence="5">
    <location>
        <begin position="102"/>
        <end position="132"/>
    </location>
</feature>
<dbReference type="InterPro" id="IPR044772">
    <property type="entry name" value="NO3_transporter"/>
</dbReference>
<sequence>MRGWLWNWYIFQTLGGIFCICLRRANSLDLSVISMILFSTGAQAACGATFGIIPFISQRSPDFVWGLTTGGGNFGAFSRVGEHGEKCSEEYNYGGEWNDEEKEKGLNHGSLKFAEKSRSERGRRATSTPEDV</sequence>
<evidence type="ECO:0000256" key="2">
    <source>
        <dbReference type="ARBA" id="ARBA00022692"/>
    </source>
</evidence>
<comment type="caution">
    <text evidence="7">The sequence shown here is derived from an EMBL/GenBank/DDBJ whole genome shotgun (WGS) entry which is preliminary data.</text>
</comment>
<evidence type="ECO:0000256" key="4">
    <source>
        <dbReference type="ARBA" id="ARBA00023136"/>
    </source>
</evidence>